<dbReference type="AlphaFoldDB" id="A0A6G5QPW3"/>
<dbReference type="GO" id="GO:0019748">
    <property type="term" value="P:secondary metabolic process"/>
    <property type="evidence" value="ECO:0007669"/>
    <property type="project" value="TreeGrafter"/>
</dbReference>
<reference evidence="3 4" key="1">
    <citation type="submission" date="2016-07" db="EMBL/GenBank/DDBJ databases">
        <title>Comparative genomics of the Campylobacter concisus group.</title>
        <authorList>
            <person name="Miller W.G."/>
            <person name="Yee E."/>
            <person name="Chapman M.H."/>
            <person name="Huynh S."/>
            <person name="Bono J.L."/>
            <person name="On S.L.W."/>
            <person name="StLeger J."/>
            <person name="Foster G."/>
            <person name="Parker C.T."/>
        </authorList>
    </citation>
    <scope>NUCLEOTIDE SEQUENCE [LARGE SCALE GENOMIC DNA]</scope>
    <source>
        <strain evidence="3 4">ATCC 33238</strain>
    </source>
</reference>
<dbReference type="InterPro" id="IPR032466">
    <property type="entry name" value="Metal_Hydrolase"/>
</dbReference>
<dbReference type="InterPro" id="IPR006680">
    <property type="entry name" value="Amidohydro-rel"/>
</dbReference>
<gene>
    <name evidence="3" type="ORF">CRECT_1876</name>
</gene>
<dbReference type="RefSeq" id="WP_004318425.1">
    <property type="nucleotide sequence ID" value="NZ_CP012543.1"/>
</dbReference>
<evidence type="ECO:0000313" key="4">
    <source>
        <dbReference type="Proteomes" id="UP000502377"/>
    </source>
</evidence>
<feature type="domain" description="Amidohydrolase-related" evidence="2">
    <location>
        <begin position="270"/>
        <end position="467"/>
    </location>
</feature>
<dbReference type="PANTHER" id="PTHR21240:SF28">
    <property type="entry name" value="ISO-OROTATE DECARBOXYLASE (EUROFUNG)"/>
    <property type="match status" value="1"/>
</dbReference>
<dbReference type="GO" id="GO:0016787">
    <property type="term" value="F:hydrolase activity"/>
    <property type="evidence" value="ECO:0007669"/>
    <property type="project" value="UniProtKB-KW"/>
</dbReference>
<evidence type="ECO:0000313" key="3">
    <source>
        <dbReference type="EMBL" id="QCD47496.1"/>
    </source>
</evidence>
<dbReference type="CDD" id="cd01292">
    <property type="entry name" value="metallo-dependent_hydrolases"/>
    <property type="match status" value="1"/>
</dbReference>
<evidence type="ECO:0000259" key="2">
    <source>
        <dbReference type="Pfam" id="PF04909"/>
    </source>
</evidence>
<protein>
    <submittedName>
        <fullName evidence="3">Metal-dependent hydrolase/amidohydrolase</fullName>
    </submittedName>
</protein>
<evidence type="ECO:0000256" key="1">
    <source>
        <dbReference type="ARBA" id="ARBA00023239"/>
    </source>
</evidence>
<dbReference type="Gene3D" id="3.20.20.140">
    <property type="entry name" value="Metal-dependent hydrolases"/>
    <property type="match status" value="1"/>
</dbReference>
<accession>A0A6G5QPW3</accession>
<dbReference type="InterPro" id="IPR032465">
    <property type="entry name" value="ACMSD"/>
</dbReference>
<keyword evidence="1" id="KW-0456">Lyase</keyword>
<dbReference type="Pfam" id="PF04909">
    <property type="entry name" value="Amidohydro_2"/>
    <property type="match status" value="1"/>
</dbReference>
<dbReference type="EMBL" id="CP012543">
    <property type="protein sequence ID" value="QCD47496.1"/>
    <property type="molecule type" value="Genomic_DNA"/>
</dbReference>
<dbReference type="Proteomes" id="UP000502377">
    <property type="component" value="Chromosome"/>
</dbReference>
<dbReference type="GO" id="GO:0016831">
    <property type="term" value="F:carboxy-lyase activity"/>
    <property type="evidence" value="ECO:0007669"/>
    <property type="project" value="InterPro"/>
</dbReference>
<keyword evidence="3" id="KW-0378">Hydrolase</keyword>
<proteinExistence type="predicted"/>
<dbReference type="GO" id="GO:0005737">
    <property type="term" value="C:cytoplasm"/>
    <property type="evidence" value="ECO:0007669"/>
    <property type="project" value="TreeGrafter"/>
</dbReference>
<sequence>MFRDKIYAPNREDFGILVAANGCGVRADFVNLTGERALNLAPNSASSNFHLNLVGKTATNLTGANVANLGLNLSSNLARDKIDANVADFSLNFRRKTAANLMRANLTICGAPSKQDARISLSSNLRAGEIATPKMLGFCQDRANQIYAKDKFDQTSVNLTANEANLSEFSQSEFNETAMRESDSEGLQNSNLTQIKTVDIHSHLLSSEVKFDRFYDKLALAFFAKKFDINRRELIKNGFEGYKSNFARLIKSSNFVQKSVVFGVDAKFDDSGNLVHKDKTVCASNEEVFAFYEQNPNEVVPFFSVNPNRKDALNLIEKYHKMGFKGGKLLHSYWETDLNDKRYEPYFRLLSELRLPLVIHVGDENSLASNKALESIEQLKSPLNLGCRIVCAHMGASNDGALSMFSRDPEKLGANYFTLLGWLREFDGLYADVSALLCINKARILPHLKTQTQIHDKILFGTDFPVPFSVILSSYDLPFRERLALNRIQNPLDRYVRAMSLYFGENSLIFSNYKKILGKI</sequence>
<organism evidence="3 4">
    <name type="scientific">Campylobacter rectus</name>
    <name type="common">Wolinella recta</name>
    <dbReference type="NCBI Taxonomy" id="203"/>
    <lineage>
        <taxon>Bacteria</taxon>
        <taxon>Pseudomonadati</taxon>
        <taxon>Campylobacterota</taxon>
        <taxon>Epsilonproteobacteria</taxon>
        <taxon>Campylobacterales</taxon>
        <taxon>Campylobacteraceae</taxon>
        <taxon>Campylobacter</taxon>
    </lineage>
</organism>
<dbReference type="SUPFAM" id="SSF51556">
    <property type="entry name" value="Metallo-dependent hydrolases"/>
    <property type="match status" value="1"/>
</dbReference>
<dbReference type="KEGG" id="crx:CRECT_1876"/>
<dbReference type="PANTHER" id="PTHR21240">
    <property type="entry name" value="2-AMINO-3-CARBOXYLMUCONATE-6-SEMIALDEHYDE DECARBOXYLASE"/>
    <property type="match status" value="1"/>
</dbReference>
<name>A0A6G5QPW3_CAMRE</name>